<organism evidence="1 2">
    <name type="scientific">Sphingobacterium oryzagri</name>
    <dbReference type="NCBI Taxonomy" id="3025669"/>
    <lineage>
        <taxon>Bacteria</taxon>
        <taxon>Pseudomonadati</taxon>
        <taxon>Bacteroidota</taxon>
        <taxon>Sphingobacteriia</taxon>
        <taxon>Sphingobacteriales</taxon>
        <taxon>Sphingobacteriaceae</taxon>
        <taxon>Sphingobacterium</taxon>
    </lineage>
</organism>
<proteinExistence type="predicted"/>
<sequence>MKKTYILLFALFALNLSCKEEKIAPTVISYIGALSIEYITTTGILGLKTEKEQIEAATRTLETIFHANDIETWQHMEMRKIFDETFWFTVYLTEQEFLKLQHENRVSIGPNSFVGI</sequence>
<dbReference type="EMBL" id="CP117880">
    <property type="protein sequence ID" value="WDF69924.1"/>
    <property type="molecule type" value="Genomic_DNA"/>
</dbReference>
<name>A0ABY7WN09_9SPHI</name>
<evidence type="ECO:0000313" key="2">
    <source>
        <dbReference type="Proteomes" id="UP001221558"/>
    </source>
</evidence>
<evidence type="ECO:0008006" key="3">
    <source>
        <dbReference type="Google" id="ProtNLM"/>
    </source>
</evidence>
<dbReference type="Proteomes" id="UP001221558">
    <property type="component" value="Chromosome"/>
</dbReference>
<gene>
    <name evidence="1" type="ORF">PQ465_05985</name>
</gene>
<keyword evidence="2" id="KW-1185">Reference proteome</keyword>
<reference evidence="1 2" key="1">
    <citation type="submission" date="2023-02" db="EMBL/GenBank/DDBJ databases">
        <title>Genome sequence of Sphingobacterium sp. KACC 22765.</title>
        <authorList>
            <person name="Kim S."/>
            <person name="Heo J."/>
            <person name="Kwon S.-W."/>
        </authorList>
    </citation>
    <scope>NUCLEOTIDE SEQUENCE [LARGE SCALE GENOMIC DNA]</scope>
    <source>
        <strain evidence="1 2">KACC 22765</strain>
    </source>
</reference>
<protein>
    <recommendedName>
        <fullName evidence="3">FAD:protein FMN transferase</fullName>
    </recommendedName>
</protein>
<evidence type="ECO:0000313" key="1">
    <source>
        <dbReference type="EMBL" id="WDF69924.1"/>
    </source>
</evidence>
<dbReference type="RefSeq" id="WP_274268634.1">
    <property type="nucleotide sequence ID" value="NZ_CP117880.1"/>
</dbReference>
<accession>A0ABY7WN09</accession>